<feature type="region of interest" description="Disordered" evidence="14">
    <location>
        <begin position="143"/>
        <end position="198"/>
    </location>
</feature>
<comment type="subcellular location">
    <subcellularLocation>
        <location evidence="2">Cell membrane</location>
        <topology evidence="2">Peripheral membrane protein</topology>
        <orientation evidence="2">Cytoplasmic side</orientation>
    </subcellularLocation>
    <subcellularLocation>
        <location evidence="1">Nucleus</location>
    </subcellularLocation>
</comment>
<dbReference type="PANTHER" id="PTHR15561">
    <property type="entry name" value="CALCITONIN GENE-RELATED PEPTIDE-RECEPTOR COMPONENT PROTEIN"/>
    <property type="match status" value="1"/>
</dbReference>
<dbReference type="SMART" id="SM00657">
    <property type="entry name" value="RPOL4c"/>
    <property type="match status" value="1"/>
</dbReference>
<dbReference type="GO" id="GO:0006384">
    <property type="term" value="P:transcription initiation at RNA polymerase III promoter"/>
    <property type="evidence" value="ECO:0007669"/>
    <property type="project" value="InterPro"/>
</dbReference>
<comment type="subunit">
    <text evidence="11">Component of the RNA polymerase III complex consisting of 17 subunits: a ten-subunit horseshoe-shaped catalytic core composed of POLR3A/RPC1, POLR3B/RPC2, POLR1C/RPAC1, POLR1D/RPAC2, POLR3K/RPC10, POLR2E/RPABC1, POLR2F/RPABC2, POLR2H/RPABC3, POLR2K/RPABC4 and POLR2L/RPABC5; a mobile stalk composed of two subunits POLR3H/RPC8 and CRCP/RPC9, protruding from the core and functioning primarily in transcription initiation; and additional subunits homologous to general transcription factors of the RNA polymerase II machinery, POLR3C/RPC3-POLR3F/RPC6-POLR3G/RPC7 heterotrimer required for transcription initiation and POLR3D/RPC4-POLR3E/RPC5 heterodimer involved in both transcription initiation and termination.</text>
</comment>
<protein>
    <recommendedName>
        <fullName evidence="4">DNA-directed RNA polymerase III subunit RPC9</fullName>
    </recommendedName>
    <alternativeName>
        <fullName evidence="13">DNA-directed RNA polymerase III subunit rpc9</fullName>
    </alternativeName>
</protein>
<dbReference type="Proteomes" id="UP000230750">
    <property type="component" value="Unassembled WGS sequence"/>
</dbReference>
<name>A0A2G8K905_STIJA</name>
<evidence type="ECO:0000256" key="2">
    <source>
        <dbReference type="ARBA" id="ARBA00004413"/>
    </source>
</evidence>
<proteinExistence type="inferred from homology"/>
<keyword evidence="7" id="KW-0472">Membrane</keyword>
<comment type="function">
    <text evidence="12">DNA-dependent RNA polymerase catalyzes the transcription of DNA into RNA using the four ribonucleoside triphosphates as substrates. Specific peripheric component of RNA polymerase III (Pol III) which synthesizes small non-coding RNAs including 5S rRNA, snRNAs, tRNAs and miRNAs from at least 500 distinct genomic loci. With POLR3H/RPC8 forms a mobile stalk that protrudes from Pol III core and functions primarily in transcription initiation. Pol III plays a key role in sensing and limiting infection by intracellular bacteria and DNA viruses. Acts as nuclear and cytosolic DNA sensor involved in innate immune response. Can sense non-self dsDNA that serves as template for transcription into dsRNA. The non-self RNA polymerase III transcripts, such as Epstein-Barr virus-encoded RNAs (EBERs) induce type I interferon and NF-kappa-B through the RIG-I pathway.</text>
</comment>
<dbReference type="AlphaFoldDB" id="A0A2G8K905"/>
<evidence type="ECO:0000313" key="17">
    <source>
        <dbReference type="Proteomes" id="UP000230750"/>
    </source>
</evidence>
<comment type="caution">
    <text evidence="16">The sequence shown here is derived from an EMBL/GenBank/DDBJ whole genome shotgun (WGS) entry which is preliminary data.</text>
</comment>
<comment type="function">
    <text evidence="10">Accessory protein for the calcitonin gene-related peptide (CGRP) receptor. It modulates CGRP responsiveness in a variety of tissues.</text>
</comment>
<feature type="compositionally biased region" description="Acidic residues" evidence="14">
    <location>
        <begin position="172"/>
        <end position="198"/>
    </location>
</feature>
<keyword evidence="17" id="KW-1185">Reference proteome</keyword>
<reference evidence="16 17" key="1">
    <citation type="journal article" date="2017" name="PLoS Biol.">
        <title>The sea cucumber genome provides insights into morphological evolution and visceral regeneration.</title>
        <authorList>
            <person name="Zhang X."/>
            <person name="Sun L."/>
            <person name="Yuan J."/>
            <person name="Sun Y."/>
            <person name="Gao Y."/>
            <person name="Zhang L."/>
            <person name="Li S."/>
            <person name="Dai H."/>
            <person name="Hamel J.F."/>
            <person name="Liu C."/>
            <person name="Yu Y."/>
            <person name="Liu S."/>
            <person name="Lin W."/>
            <person name="Guo K."/>
            <person name="Jin S."/>
            <person name="Xu P."/>
            <person name="Storey K.B."/>
            <person name="Huan P."/>
            <person name="Zhang T."/>
            <person name="Zhou Y."/>
            <person name="Zhang J."/>
            <person name="Lin C."/>
            <person name="Li X."/>
            <person name="Xing L."/>
            <person name="Huo D."/>
            <person name="Sun M."/>
            <person name="Wang L."/>
            <person name="Mercier A."/>
            <person name="Li F."/>
            <person name="Yang H."/>
            <person name="Xiang J."/>
        </authorList>
    </citation>
    <scope>NUCLEOTIDE SEQUENCE [LARGE SCALE GENOMIC DNA]</scope>
    <source>
        <strain evidence="16">Shaxun</strain>
        <tissue evidence="16">Muscle</tissue>
    </source>
</reference>
<accession>A0A2G8K905</accession>
<evidence type="ECO:0000256" key="12">
    <source>
        <dbReference type="ARBA" id="ARBA00045808"/>
    </source>
</evidence>
<dbReference type="STRING" id="307972.A0A2G8K905"/>
<evidence type="ECO:0000256" key="10">
    <source>
        <dbReference type="ARBA" id="ARBA00043924"/>
    </source>
</evidence>
<sequence length="198" mass="22509">MSRQRPHSDREVLQCIHFSARPVFFAKQKNKAECYTYSHALIRSPSINENAAMLSNYEVLTLLKELQSQNGASKGKSGKIQQNLATISYETVTYLEKTPCKYQSPEIIQKLLQELAPFSLTKAEKLQLLNHCPTTAVEIQLGEEKKGKKKGRKKRQEEGEEEEGCKGREGDKEGEEDGEDEQEDEEMEAEEAIEVIED</sequence>
<keyword evidence="5" id="KW-1003">Cell membrane</keyword>
<dbReference type="InterPro" id="IPR010997">
    <property type="entry name" value="HRDC-like_sf"/>
</dbReference>
<evidence type="ECO:0000259" key="15">
    <source>
        <dbReference type="SMART" id="SM00657"/>
    </source>
</evidence>
<dbReference type="InterPro" id="IPR005574">
    <property type="entry name" value="Rpb4/RPC9"/>
</dbReference>
<evidence type="ECO:0000256" key="4">
    <source>
        <dbReference type="ARBA" id="ARBA00016672"/>
    </source>
</evidence>
<evidence type="ECO:0000256" key="8">
    <source>
        <dbReference type="ARBA" id="ARBA00023163"/>
    </source>
</evidence>
<dbReference type="GO" id="GO:0005666">
    <property type="term" value="C:RNA polymerase III complex"/>
    <property type="evidence" value="ECO:0007669"/>
    <property type="project" value="InterPro"/>
</dbReference>
<dbReference type="Gene3D" id="1.20.1250.40">
    <property type="match status" value="1"/>
</dbReference>
<evidence type="ECO:0000256" key="13">
    <source>
        <dbReference type="ARBA" id="ARBA00073026"/>
    </source>
</evidence>
<feature type="domain" description="RNA polymerase Rpb4/RPC9 core" evidence="15">
    <location>
        <begin position="46"/>
        <end position="157"/>
    </location>
</feature>
<keyword evidence="6 16" id="KW-0240">DNA-directed RNA polymerase</keyword>
<dbReference type="PANTHER" id="PTHR15561:SF0">
    <property type="entry name" value="DNA-DIRECTED RNA POLYMERASE III SUBUNIT RPC9"/>
    <property type="match status" value="1"/>
</dbReference>
<dbReference type="GO" id="GO:0000166">
    <property type="term" value="F:nucleotide binding"/>
    <property type="evidence" value="ECO:0007669"/>
    <property type="project" value="InterPro"/>
</dbReference>
<evidence type="ECO:0000256" key="11">
    <source>
        <dbReference type="ARBA" id="ARBA00044007"/>
    </source>
</evidence>
<evidence type="ECO:0000313" key="16">
    <source>
        <dbReference type="EMBL" id="PIK44484.1"/>
    </source>
</evidence>
<dbReference type="OrthoDB" id="1746530at2759"/>
<gene>
    <name evidence="16" type="ORF">BSL78_18656</name>
</gene>
<evidence type="ECO:0000256" key="1">
    <source>
        <dbReference type="ARBA" id="ARBA00004123"/>
    </source>
</evidence>
<dbReference type="SUPFAM" id="SSF47819">
    <property type="entry name" value="HRDC-like"/>
    <property type="match status" value="1"/>
</dbReference>
<dbReference type="GO" id="GO:0005886">
    <property type="term" value="C:plasma membrane"/>
    <property type="evidence" value="ECO:0007669"/>
    <property type="project" value="UniProtKB-SubCell"/>
</dbReference>
<dbReference type="InterPro" id="IPR006590">
    <property type="entry name" value="RNA_pol_Rpb4/RPC9_core"/>
</dbReference>
<dbReference type="Pfam" id="PF03874">
    <property type="entry name" value="RNA_pol_Rpb4"/>
    <property type="match status" value="1"/>
</dbReference>
<dbReference type="InterPro" id="IPR038324">
    <property type="entry name" value="Rpb4/RPC9_sf"/>
</dbReference>
<evidence type="ECO:0000256" key="14">
    <source>
        <dbReference type="SAM" id="MobiDB-lite"/>
    </source>
</evidence>
<keyword evidence="8" id="KW-0804">Transcription</keyword>
<evidence type="ECO:0000256" key="6">
    <source>
        <dbReference type="ARBA" id="ARBA00022478"/>
    </source>
</evidence>
<comment type="similarity">
    <text evidence="3">Belongs to the eukaryotic RPC9 RNA polymerase subunit family.</text>
</comment>
<dbReference type="InterPro" id="IPR038846">
    <property type="entry name" value="RPC9"/>
</dbReference>
<evidence type="ECO:0000256" key="7">
    <source>
        <dbReference type="ARBA" id="ARBA00023136"/>
    </source>
</evidence>
<keyword evidence="9" id="KW-0539">Nucleus</keyword>
<evidence type="ECO:0000256" key="3">
    <source>
        <dbReference type="ARBA" id="ARBA00006898"/>
    </source>
</evidence>
<evidence type="ECO:0000256" key="9">
    <source>
        <dbReference type="ARBA" id="ARBA00023242"/>
    </source>
</evidence>
<dbReference type="FunFam" id="1.20.1250.40:FF:000002">
    <property type="entry name" value="DNA-directed RNA polymerase III subunit RPC9"/>
    <property type="match status" value="1"/>
</dbReference>
<organism evidence="16 17">
    <name type="scientific">Stichopus japonicus</name>
    <name type="common">Sea cucumber</name>
    <dbReference type="NCBI Taxonomy" id="307972"/>
    <lineage>
        <taxon>Eukaryota</taxon>
        <taxon>Metazoa</taxon>
        <taxon>Echinodermata</taxon>
        <taxon>Eleutherozoa</taxon>
        <taxon>Echinozoa</taxon>
        <taxon>Holothuroidea</taxon>
        <taxon>Aspidochirotacea</taxon>
        <taxon>Aspidochirotida</taxon>
        <taxon>Stichopodidae</taxon>
        <taxon>Apostichopus</taxon>
    </lineage>
</organism>
<dbReference type="EMBL" id="MRZV01000774">
    <property type="protein sequence ID" value="PIK44484.1"/>
    <property type="molecule type" value="Genomic_DNA"/>
</dbReference>
<evidence type="ECO:0000256" key="5">
    <source>
        <dbReference type="ARBA" id="ARBA00022475"/>
    </source>
</evidence>